<reference evidence="1" key="1">
    <citation type="submission" date="2022-07" db="EMBL/GenBank/DDBJ databases">
        <title>Phylogenomic reconstructions and comparative analyses of Kickxellomycotina fungi.</title>
        <authorList>
            <person name="Reynolds N.K."/>
            <person name="Stajich J.E."/>
            <person name="Barry K."/>
            <person name="Grigoriev I.V."/>
            <person name="Crous P."/>
            <person name="Smith M.E."/>
        </authorList>
    </citation>
    <scope>NUCLEOTIDE SEQUENCE</scope>
    <source>
        <strain evidence="1">NBRC 32514</strain>
    </source>
</reference>
<dbReference type="InterPro" id="IPR013922">
    <property type="entry name" value="Cyclin_PHO80-like"/>
</dbReference>
<evidence type="ECO:0000313" key="1">
    <source>
        <dbReference type="EMBL" id="KAJ1720785.1"/>
    </source>
</evidence>
<evidence type="ECO:0000313" key="2">
    <source>
        <dbReference type="Proteomes" id="UP001149813"/>
    </source>
</evidence>
<dbReference type="GO" id="GO:0019901">
    <property type="term" value="F:protein kinase binding"/>
    <property type="evidence" value="ECO:0007669"/>
    <property type="project" value="InterPro"/>
</dbReference>
<dbReference type="PANTHER" id="PTHR15615:SF117">
    <property type="entry name" value="PHO85 CYCLIN PHO80"/>
    <property type="match status" value="1"/>
</dbReference>
<gene>
    <name evidence="1" type="primary">PHO80</name>
    <name evidence="1" type="ORF">LPJ53_004616</name>
</gene>
<organism evidence="1 2">
    <name type="scientific">Coemansia erecta</name>
    <dbReference type="NCBI Taxonomy" id="147472"/>
    <lineage>
        <taxon>Eukaryota</taxon>
        <taxon>Fungi</taxon>
        <taxon>Fungi incertae sedis</taxon>
        <taxon>Zoopagomycota</taxon>
        <taxon>Kickxellomycotina</taxon>
        <taxon>Kickxellomycetes</taxon>
        <taxon>Kickxellales</taxon>
        <taxon>Kickxellaceae</taxon>
        <taxon>Coemansia</taxon>
    </lineage>
</organism>
<dbReference type="GO" id="GO:0005634">
    <property type="term" value="C:nucleus"/>
    <property type="evidence" value="ECO:0007669"/>
    <property type="project" value="TreeGrafter"/>
</dbReference>
<dbReference type="EMBL" id="JANBOJ010000225">
    <property type="protein sequence ID" value="KAJ1720785.1"/>
    <property type="molecule type" value="Genomic_DNA"/>
</dbReference>
<dbReference type="Gene3D" id="1.10.472.10">
    <property type="entry name" value="Cyclin-like"/>
    <property type="match status" value="1"/>
</dbReference>
<proteinExistence type="predicted"/>
<dbReference type="AlphaFoldDB" id="A0A9W7XXE2"/>
<accession>A0A9W7XXE2</accession>
<name>A0A9W7XXE2_9FUNG</name>
<dbReference type="InterPro" id="IPR036915">
    <property type="entry name" value="Cyclin-like_sf"/>
</dbReference>
<comment type="caution">
    <text evidence="1">The sequence shown here is derived from an EMBL/GenBank/DDBJ whole genome shotgun (WGS) entry which is preliminary data.</text>
</comment>
<keyword evidence="2" id="KW-1185">Reference proteome</keyword>
<sequence length="196" mass="22172">MADPASTPAFVMPDSYFDADIERLTRLVASMFTRVVQHNDRLMPVTQKPTRFHSRAPPNITISDYLQRVTKYALLEPACLLLLLIYVDRICERNPQFTISSLTVHRFIITAATVACKCLCDAYCTNSHYAKVGGVSMHELNSLEVEMLRMTGWHLVATQEQLLQYYFTLVRQDPTLVLQSDLDATATTSNPPADQQ</sequence>
<protein>
    <submittedName>
        <fullName evidence="1">Pho80p cyclin</fullName>
    </submittedName>
</protein>
<dbReference type="GO" id="GO:0000307">
    <property type="term" value="C:cyclin-dependent protein kinase holoenzyme complex"/>
    <property type="evidence" value="ECO:0007669"/>
    <property type="project" value="TreeGrafter"/>
</dbReference>
<dbReference type="Proteomes" id="UP001149813">
    <property type="component" value="Unassembled WGS sequence"/>
</dbReference>
<dbReference type="CDD" id="cd20558">
    <property type="entry name" value="CYCLIN_ScPCL7-like"/>
    <property type="match status" value="1"/>
</dbReference>
<dbReference type="SUPFAM" id="SSF47954">
    <property type="entry name" value="Cyclin-like"/>
    <property type="match status" value="1"/>
</dbReference>
<dbReference type="OrthoDB" id="337735at2759"/>
<dbReference type="Pfam" id="PF08613">
    <property type="entry name" value="Cyclin"/>
    <property type="match status" value="1"/>
</dbReference>
<dbReference type="PANTHER" id="PTHR15615">
    <property type="match status" value="1"/>
</dbReference>
<dbReference type="GO" id="GO:0016538">
    <property type="term" value="F:cyclin-dependent protein serine/threonine kinase regulator activity"/>
    <property type="evidence" value="ECO:0007669"/>
    <property type="project" value="TreeGrafter"/>
</dbReference>